<reference evidence="2 3" key="1">
    <citation type="journal article" date="2010" name="Stand. Genomic Sci.">
        <title>Complete genome sequence of Aminobacterium colombiense type strain (ALA-1).</title>
        <authorList>
            <person name="Chertkov O."/>
            <person name="Sikorski J."/>
            <person name="Brambilla E."/>
            <person name="Lapidus A."/>
            <person name="Copeland A."/>
            <person name="Glavina Del Rio T."/>
            <person name="Nolan M."/>
            <person name="Lucas S."/>
            <person name="Tice H."/>
            <person name="Cheng J.F."/>
            <person name="Han C."/>
            <person name="Detter J.C."/>
            <person name="Bruce D."/>
            <person name="Tapia R."/>
            <person name="Goodwin L."/>
            <person name="Pitluck S."/>
            <person name="Liolios K."/>
            <person name="Ivanova N."/>
            <person name="Mavromatis K."/>
            <person name="Ovchinnikova G."/>
            <person name="Pati A."/>
            <person name="Chen A."/>
            <person name="Palaniappan K."/>
            <person name="Land M."/>
            <person name="Hauser L."/>
            <person name="Chang Y.J."/>
            <person name="Jeffries C.D."/>
            <person name="Spring S."/>
            <person name="Rohde M."/>
            <person name="Goker M."/>
            <person name="Bristow J."/>
            <person name="Eisen J.A."/>
            <person name="Markowitz V."/>
            <person name="Hugenholtz P."/>
            <person name="Kyrpides N.C."/>
            <person name="Klenk H.P."/>
        </authorList>
    </citation>
    <scope>NUCLEOTIDE SEQUENCE [LARGE SCALE GENOMIC DNA]</scope>
    <source>
        <strain evidence="3">DSM 12261 / ALA-1</strain>
    </source>
</reference>
<name>D5EEU7_AMICL</name>
<dbReference type="KEGG" id="aco:Amico_0954"/>
<accession>D5EEU7</accession>
<dbReference type="STRING" id="572547.Amico_0954"/>
<dbReference type="EMBL" id="CP001997">
    <property type="protein sequence ID" value="ADE57079.1"/>
    <property type="molecule type" value="Genomic_DNA"/>
</dbReference>
<keyword evidence="3" id="KW-1185">Reference proteome</keyword>
<organism evidence="2 3">
    <name type="scientific">Aminobacterium colombiense (strain DSM 12261 / ALA-1)</name>
    <dbReference type="NCBI Taxonomy" id="572547"/>
    <lineage>
        <taxon>Bacteria</taxon>
        <taxon>Thermotogati</taxon>
        <taxon>Synergistota</taxon>
        <taxon>Synergistia</taxon>
        <taxon>Synergistales</taxon>
        <taxon>Aminobacteriaceae</taxon>
        <taxon>Aminobacterium</taxon>
    </lineage>
</organism>
<feature type="region of interest" description="Disordered" evidence="1">
    <location>
        <begin position="326"/>
        <end position="347"/>
    </location>
</feature>
<evidence type="ECO:0000256" key="1">
    <source>
        <dbReference type="SAM" id="MobiDB-lite"/>
    </source>
</evidence>
<evidence type="ECO:0000313" key="2">
    <source>
        <dbReference type="EMBL" id="ADE57079.1"/>
    </source>
</evidence>
<dbReference type="RefSeq" id="WP_013048342.1">
    <property type="nucleotide sequence ID" value="NC_014011.1"/>
</dbReference>
<proteinExistence type="predicted"/>
<dbReference type="HOGENOM" id="CLU_798408_0_0_0"/>
<dbReference type="AlphaFoldDB" id="D5EEU7"/>
<sequence>MEGFVLQYRKMLSEWCLIKAGWVLVSGYYDFINEEAKIPENALLEEIPPLFQRIANLAPNPTQLRKDYEMFQAYNSFRSSSSSKADQVQRESLSDLFKKYIEESPTLTIKETLGDFIKKSEGYTSLYPEKVTWYDVAIERVITFMMTCQEFCNDVVQPMNPKIEKHDNAPLLICGSLAEWVNLACGMSETIALHEQYLSYSKKNKEIFKEAIGKINELWRQFPSIRQLWDRGNNEVAILTVGLVPLAIDQLASLFSSKSKYHRCFKCGKYGSESVMTKIKVLSDEDKIRFGFPLNQDIWLHRVDGKKEQKSGYDDCYRSVYEKNTRDKKAIKAGREPGQRGRPPEKA</sequence>
<gene>
    <name evidence="2" type="ordered locus">Amico_0954</name>
</gene>
<dbReference type="Proteomes" id="UP000002366">
    <property type="component" value="Chromosome"/>
</dbReference>
<protein>
    <submittedName>
        <fullName evidence="2">Uncharacterized protein</fullName>
    </submittedName>
</protein>
<evidence type="ECO:0000313" key="3">
    <source>
        <dbReference type="Proteomes" id="UP000002366"/>
    </source>
</evidence>